<comment type="caution">
    <text evidence="3">The sequence shown here is derived from an EMBL/GenBank/DDBJ whole genome shotgun (WGS) entry which is preliminary data.</text>
</comment>
<proteinExistence type="predicted"/>
<keyword evidence="2" id="KW-0812">Transmembrane</keyword>
<keyword evidence="2" id="KW-0472">Membrane</keyword>
<reference evidence="3 4" key="1">
    <citation type="submission" date="2019-02" db="EMBL/GenBank/DDBJ databases">
        <title>Deep-cultivation of Planctomycetes and their phenomic and genomic characterization uncovers novel biology.</title>
        <authorList>
            <person name="Wiegand S."/>
            <person name="Jogler M."/>
            <person name="Boedeker C."/>
            <person name="Pinto D."/>
            <person name="Vollmers J."/>
            <person name="Rivas-Marin E."/>
            <person name="Kohn T."/>
            <person name="Peeters S.H."/>
            <person name="Heuer A."/>
            <person name="Rast P."/>
            <person name="Oberbeckmann S."/>
            <person name="Bunk B."/>
            <person name="Jeske O."/>
            <person name="Meyerdierks A."/>
            <person name="Storesund J.E."/>
            <person name="Kallscheuer N."/>
            <person name="Luecker S."/>
            <person name="Lage O.M."/>
            <person name="Pohl T."/>
            <person name="Merkel B.J."/>
            <person name="Hornburger P."/>
            <person name="Mueller R.-W."/>
            <person name="Bruemmer F."/>
            <person name="Labrenz M."/>
            <person name="Spormann A.M."/>
            <person name="Op Den Camp H."/>
            <person name="Overmann J."/>
            <person name="Amann R."/>
            <person name="Jetten M.S.M."/>
            <person name="Mascher T."/>
            <person name="Medema M.H."/>
            <person name="Devos D.P."/>
            <person name="Kaster A.-K."/>
            <person name="Ovreas L."/>
            <person name="Rohde M."/>
            <person name="Galperin M.Y."/>
            <person name="Jogler C."/>
        </authorList>
    </citation>
    <scope>NUCLEOTIDE SEQUENCE [LARGE SCALE GENOMIC DNA]</scope>
    <source>
        <strain evidence="3 4">CA85</strain>
    </source>
</reference>
<feature type="transmembrane region" description="Helical" evidence="2">
    <location>
        <begin position="365"/>
        <end position="385"/>
    </location>
</feature>
<feature type="transmembrane region" description="Helical" evidence="2">
    <location>
        <begin position="50"/>
        <end position="72"/>
    </location>
</feature>
<name>A0A5C5XQ22_9BACT</name>
<feature type="transmembrane region" description="Helical" evidence="2">
    <location>
        <begin position="391"/>
        <end position="407"/>
    </location>
</feature>
<dbReference type="AlphaFoldDB" id="A0A5C5XQ22"/>
<feature type="transmembrane region" description="Helical" evidence="2">
    <location>
        <begin position="99"/>
        <end position="124"/>
    </location>
</feature>
<feature type="coiled-coil region" evidence="1">
    <location>
        <begin position="560"/>
        <end position="587"/>
    </location>
</feature>
<feature type="transmembrane region" description="Helical" evidence="2">
    <location>
        <begin position="285"/>
        <end position="302"/>
    </location>
</feature>
<feature type="transmembrane region" description="Helical" evidence="2">
    <location>
        <begin position="314"/>
        <end position="337"/>
    </location>
</feature>
<dbReference type="RefSeq" id="WP_146392448.1">
    <property type="nucleotide sequence ID" value="NZ_SJPK01000009.1"/>
</dbReference>
<keyword evidence="1" id="KW-0175">Coiled coil</keyword>
<feature type="transmembrane region" description="Helical" evidence="2">
    <location>
        <begin position="20"/>
        <end position="38"/>
    </location>
</feature>
<accession>A0A5C5XQ22</accession>
<dbReference type="EMBL" id="SJPK01000009">
    <property type="protein sequence ID" value="TWT64738.1"/>
    <property type="molecule type" value="Genomic_DNA"/>
</dbReference>
<feature type="transmembrane region" description="Helical" evidence="2">
    <location>
        <begin position="136"/>
        <end position="158"/>
    </location>
</feature>
<feature type="transmembrane region" description="Helical" evidence="2">
    <location>
        <begin position="474"/>
        <end position="494"/>
    </location>
</feature>
<keyword evidence="4" id="KW-1185">Reference proteome</keyword>
<feature type="transmembrane region" description="Helical" evidence="2">
    <location>
        <begin position="165"/>
        <end position="183"/>
    </location>
</feature>
<evidence type="ECO:0000313" key="4">
    <source>
        <dbReference type="Proteomes" id="UP000318053"/>
    </source>
</evidence>
<gene>
    <name evidence="3" type="ORF">CA85_35230</name>
</gene>
<dbReference type="Proteomes" id="UP000318053">
    <property type="component" value="Unassembled WGS sequence"/>
</dbReference>
<feature type="transmembrane region" description="Helical" evidence="2">
    <location>
        <begin position="446"/>
        <end position="462"/>
    </location>
</feature>
<keyword evidence="2" id="KW-1133">Transmembrane helix</keyword>
<feature type="transmembrane region" description="Helical" evidence="2">
    <location>
        <begin position="414"/>
        <end position="434"/>
    </location>
</feature>
<evidence type="ECO:0000256" key="1">
    <source>
        <dbReference type="SAM" id="Coils"/>
    </source>
</evidence>
<protein>
    <submittedName>
        <fullName evidence="3">ABC-2 family transporter protein</fullName>
    </submittedName>
</protein>
<feature type="transmembrane region" description="Helical" evidence="2">
    <location>
        <begin position="203"/>
        <end position="224"/>
    </location>
</feature>
<organism evidence="3 4">
    <name type="scientific">Allorhodopirellula solitaria</name>
    <dbReference type="NCBI Taxonomy" id="2527987"/>
    <lineage>
        <taxon>Bacteria</taxon>
        <taxon>Pseudomonadati</taxon>
        <taxon>Planctomycetota</taxon>
        <taxon>Planctomycetia</taxon>
        <taxon>Pirellulales</taxon>
        <taxon>Pirellulaceae</taxon>
        <taxon>Allorhodopirellula</taxon>
    </lineage>
</organism>
<dbReference type="OrthoDB" id="234653at2"/>
<evidence type="ECO:0000313" key="3">
    <source>
        <dbReference type="EMBL" id="TWT64738.1"/>
    </source>
</evidence>
<evidence type="ECO:0000256" key="2">
    <source>
        <dbReference type="SAM" id="Phobius"/>
    </source>
</evidence>
<sequence length="827" mass="92852">MNTSASMSRRLLWKETRQAIPLVVTIVGLAVLLIVWRASWQLGFDSVDPYVYKVIACIPPILFSLGAGTVLVGQEKESRSLNWLNSLPVPPNYLIRHQFLFALSLLAILWLAAFLVFCAVAALANQPLLRNWNETTVMLFVVLNSLYLLVCGFTMSWLSPSPLMGLVSVLPLAVLPYMAAYAWQYVLNTFDDQIYLPSDPSPGMIATALVLGIVVIGTLGYRIARAQLTGQANRTPSQREQSWKASWQRWTTIADDFFRGDSQTKQQPLSATGTLLWQFRNQNRLIFFSLVAAVAVCAPIAIREILHISEGTNFVLLNSICVVIFVSSPCWFALLTFHGDQVDKRIEFLAERGVSPPRVWWTRQLVPALCVLGFTIVCLVSESIFGKGESLHVLIACGILYAVSQWLSQLIRPVVIVALLAPIASLFACMYGSATHAEMATSAKTVAISLIAIPMLATWLMMRHWMDGRRGWSYWMMHAGLIVVAVAMPAFQYLRVYAFSGGFSSWQKAQLLFEANEFVDGVPASLNIAPSADQDPLLDWRKIKDEEQQQASRLRAVDLESQHRELLASLKTSLKELQRDRKQSVELVSWHLQQCVGRPTSLRMRIETNSANDEQALREYRDWMRTLPDLASAMRNSLQLGTQEAADSLEIFLIAELRNPKNATRIDDETRQAILDVTGATDARWLARRRALIYSARDLYRSNARFGIGEHLGGVQLSTTYRDDRNSYENLVHVRETEHLVKTLLEYIDRARQGNNDYPLDELLEYWDGPSIMYGVGPGGDYYRIDDVRKFANIESGSMPIASQWGAGWEAAPGITSSNDTDLEANR</sequence>